<dbReference type="GO" id="GO:0006409">
    <property type="term" value="P:tRNA export from nucleus"/>
    <property type="evidence" value="ECO:0007669"/>
    <property type="project" value="EnsemblFungi"/>
</dbReference>
<organism evidence="3 4">
    <name type="scientific">Naumovozyma castellii</name>
    <name type="common">Yeast</name>
    <name type="synonym">Saccharomyces castellii</name>
    <dbReference type="NCBI Taxonomy" id="27288"/>
    <lineage>
        <taxon>Eukaryota</taxon>
        <taxon>Fungi</taxon>
        <taxon>Dikarya</taxon>
        <taxon>Ascomycota</taxon>
        <taxon>Saccharomycotina</taxon>
        <taxon>Saccharomycetes</taxon>
        <taxon>Saccharomycetales</taxon>
        <taxon>Saccharomycetaceae</taxon>
        <taxon>Naumovozyma</taxon>
    </lineage>
</organism>
<gene>
    <name evidence="3" type="primary">NCAS0B06950</name>
    <name evidence="3" type="ordered locus">NCAS_0B06950</name>
</gene>
<dbReference type="STRING" id="1064592.G0VA49"/>
<dbReference type="Gene3D" id="3.30.200.20">
    <property type="entry name" value="Phosphorylase Kinase, domain 1"/>
    <property type="match status" value="1"/>
</dbReference>
<dbReference type="SUPFAM" id="SSF48371">
    <property type="entry name" value="ARM repeat"/>
    <property type="match status" value="1"/>
</dbReference>
<dbReference type="GO" id="GO:0005643">
    <property type="term" value="C:nuclear pore"/>
    <property type="evidence" value="ECO:0007669"/>
    <property type="project" value="EnsemblFungi"/>
</dbReference>
<sequence length="724" mass="81550">MNFTSIFKSISNFQFPYTLEETPNHETGLWQVFNGTRKSDSLPITAFKAKPNSTNAPLISNAIHKSKVLKIPGLCKVLETFDSDANATFIVVERVSPFPWVELSKFSKNKFALGLVVSQILTTLKFLDAFVLGTLSEQSIYLTDKGECVLFGLELCTKKTDVDPYAFANNLRVYAACMGIPMGPEDSKLIDPIKLVQLINRILGTIPKDWKIPASALEKGNMTIDKFVDKIHNTQTWIGNPLIAIHREFTEFHIKDPEGKLVVITDVENIFLDSRDLLRNLLPGFLENLIIPELCNMINLLINSQMNPNAASLSKVAATKLISFIAILLDLSFENQYFNEQYKQVVFASFKLQDRQIRFLLLIYLPKLIDTLDSNDVSSKIYPHFIQGLTDSDATLRLQTLKSIPIIVPSITERQLNNELLRYLAKTQVDSDIEIRTWTVIILTRVSSKLDESSRSSILATAFTKSLKDPDIKPRLASLYGLSEAISLFDVSTIANKILTVIAPGLLDKDPLVRMKAKDLFERYLNKLESQAMLLQEANMEIDKSKDIDFDSYGTDDTQLVEQFMNNLKITSVNTNISLKEEEESKENFGELPSHMEANPFNGNLDVGNTVVNGDDDGWADFDIDDGNLANNETSSSQFFNQPVNMVKSWNDELNEPEQPKKYVSPLHHKKNVVIPTTKKASLRNGGIASKHSGHPIVNKKETKNDDIDDGWDNNDADPWDEEW</sequence>
<protein>
    <recommendedName>
        <fullName evidence="5">Protein kinase domain-containing protein</fullName>
    </recommendedName>
</protein>
<dbReference type="InterPro" id="IPR016024">
    <property type="entry name" value="ARM-type_fold"/>
</dbReference>
<feature type="compositionally biased region" description="Acidic residues" evidence="2">
    <location>
        <begin position="707"/>
        <end position="724"/>
    </location>
</feature>
<dbReference type="GO" id="GO:0006890">
    <property type="term" value="P:retrograde vesicle-mediated transport, Golgi to endoplasmic reticulum"/>
    <property type="evidence" value="ECO:0007669"/>
    <property type="project" value="EnsemblFungi"/>
</dbReference>
<dbReference type="KEGG" id="ncs:NCAS_0B06950"/>
<dbReference type="GO" id="GO:0000049">
    <property type="term" value="F:tRNA binding"/>
    <property type="evidence" value="ECO:0007669"/>
    <property type="project" value="EnsemblFungi"/>
</dbReference>
<proteinExistence type="predicted"/>
<name>G0VA49_NAUCA</name>
<evidence type="ECO:0000313" key="3">
    <source>
        <dbReference type="EMBL" id="CCC68779.1"/>
    </source>
</evidence>
<dbReference type="FunCoup" id="G0VA49">
    <property type="interactions" value="1197"/>
</dbReference>
<accession>G0VA49</accession>
<dbReference type="Proteomes" id="UP000001640">
    <property type="component" value="Chromosome 2"/>
</dbReference>
<dbReference type="HOGENOM" id="CLU_010392_2_0_1"/>
<dbReference type="PANTHER" id="PTHR12984:SF3">
    <property type="entry name" value="N-TERMINAL KINASE-LIKE PROTEIN"/>
    <property type="match status" value="1"/>
</dbReference>
<dbReference type="GO" id="GO:0005737">
    <property type="term" value="C:cytoplasm"/>
    <property type="evidence" value="ECO:0007669"/>
    <property type="project" value="EnsemblFungi"/>
</dbReference>
<evidence type="ECO:0008006" key="5">
    <source>
        <dbReference type="Google" id="ProtNLM"/>
    </source>
</evidence>
<keyword evidence="4" id="KW-1185">Reference proteome</keyword>
<dbReference type="AlphaFoldDB" id="G0VA49"/>
<evidence type="ECO:0000256" key="2">
    <source>
        <dbReference type="SAM" id="MobiDB-lite"/>
    </source>
</evidence>
<dbReference type="GeneID" id="96902336"/>
<dbReference type="OrthoDB" id="447103at2759"/>
<evidence type="ECO:0000256" key="1">
    <source>
        <dbReference type="PROSITE-ProRule" id="PRU00103"/>
    </source>
</evidence>
<dbReference type="Gene3D" id="1.10.510.10">
    <property type="entry name" value="Transferase(Phosphotransferase) domain 1"/>
    <property type="match status" value="1"/>
</dbReference>
<dbReference type="EMBL" id="HE576753">
    <property type="protein sequence ID" value="CCC68779.1"/>
    <property type="molecule type" value="Genomic_DNA"/>
</dbReference>
<dbReference type="InterPro" id="IPR051177">
    <property type="entry name" value="CIK-Related_Protein"/>
</dbReference>
<dbReference type="OMA" id="RTWTVII"/>
<reference key="2">
    <citation type="submission" date="2011-08" db="EMBL/GenBank/DDBJ databases">
        <title>Genome sequence of Naumovozyma castellii.</title>
        <authorList>
            <person name="Gordon J.L."/>
            <person name="Armisen D."/>
            <person name="Proux-Wera E."/>
            <person name="OhEigeartaigh S.S."/>
            <person name="Byrne K.P."/>
            <person name="Wolfe K.H."/>
        </authorList>
    </citation>
    <scope>NUCLEOTIDE SEQUENCE</scope>
    <source>
        <strain>Type strain:CBS 4309</strain>
    </source>
</reference>
<dbReference type="InterPro" id="IPR021133">
    <property type="entry name" value="HEAT_type_2"/>
</dbReference>
<reference evidence="3 4" key="1">
    <citation type="journal article" date="2011" name="Proc. Natl. Acad. Sci. U.S.A.">
        <title>Evolutionary erosion of yeast sex chromosomes by mating-type switching accidents.</title>
        <authorList>
            <person name="Gordon J.L."/>
            <person name="Armisen D."/>
            <person name="Proux-Wera E."/>
            <person name="Oheigeartaigh S.S."/>
            <person name="Byrne K.P."/>
            <person name="Wolfe K.H."/>
        </authorList>
    </citation>
    <scope>NUCLEOTIDE SEQUENCE [LARGE SCALE GENOMIC DNA]</scope>
    <source>
        <strain evidence="4">ATCC 76901 / BCRC 22586 / CBS 4309 / NBRC 1992 / NRRL Y-12630</strain>
    </source>
</reference>
<feature type="repeat" description="HEAT" evidence="1">
    <location>
        <begin position="381"/>
        <end position="419"/>
    </location>
</feature>
<dbReference type="InterPro" id="IPR011989">
    <property type="entry name" value="ARM-like"/>
</dbReference>
<dbReference type="RefSeq" id="XP_003675150.1">
    <property type="nucleotide sequence ID" value="XM_003675102.1"/>
</dbReference>
<dbReference type="eggNOG" id="KOG1243">
    <property type="taxonomic scope" value="Eukaryota"/>
</dbReference>
<dbReference type="PROSITE" id="PS50077">
    <property type="entry name" value="HEAT_REPEAT"/>
    <property type="match status" value="1"/>
</dbReference>
<dbReference type="Gene3D" id="1.25.10.10">
    <property type="entry name" value="Leucine-rich Repeat Variant"/>
    <property type="match status" value="1"/>
</dbReference>
<dbReference type="InParanoid" id="G0VA49"/>
<feature type="region of interest" description="Disordered" evidence="2">
    <location>
        <begin position="684"/>
        <end position="724"/>
    </location>
</feature>
<evidence type="ECO:0000313" key="4">
    <source>
        <dbReference type="Proteomes" id="UP000001640"/>
    </source>
</evidence>
<dbReference type="PANTHER" id="PTHR12984">
    <property type="entry name" value="SCY1-RELATED S/T PROTEIN KINASE-LIKE"/>
    <property type="match status" value="1"/>
</dbReference>